<sequence>MKIPAVITHTYGNSHYIKTPDGRQLHYMENGAGPVTVVFESGMGMSRSAWGLVQPVVARYARAVVYDRAGSGKSGADRAPRTLSRMADDLMCLLSHLGAGPFILVGHSWGGPVVRTAASRNPDIIRGLVLVDPTDEHCGLYFEEASVKHFAKMNTLLPLLAGTGLYKLMGSKPGKVLPADVYKEQRQEDFTMRAAHTMVAEGATFLEDLRALLAHPLRLEGIEVSVLSGTLITRMERTFRPALHAAHKQTTAGLADGRLVEARQSGHMIMYSEPGLVADEIRRMID</sequence>
<feature type="domain" description="AB hydrolase-1" evidence="1">
    <location>
        <begin position="37"/>
        <end position="279"/>
    </location>
</feature>
<dbReference type="EMBL" id="WHOB01000069">
    <property type="protein sequence ID" value="NOU81879.1"/>
    <property type="molecule type" value="Genomic_DNA"/>
</dbReference>
<evidence type="ECO:0000259" key="1">
    <source>
        <dbReference type="Pfam" id="PF12697"/>
    </source>
</evidence>
<dbReference type="GO" id="GO:0016787">
    <property type="term" value="F:hydrolase activity"/>
    <property type="evidence" value="ECO:0007669"/>
    <property type="project" value="UniProtKB-KW"/>
</dbReference>
<reference evidence="2 3" key="1">
    <citation type="submission" date="2019-10" db="EMBL/GenBank/DDBJ databases">
        <title>Description of Paenibacillus terricola sp. nov.</title>
        <authorList>
            <person name="Carlier A."/>
            <person name="Qi S."/>
        </authorList>
    </citation>
    <scope>NUCLEOTIDE SEQUENCE [LARGE SCALE GENOMIC DNA]</scope>
    <source>
        <strain evidence="2 3">LMG 31459</strain>
    </source>
</reference>
<dbReference type="Gene3D" id="3.40.50.1820">
    <property type="entry name" value="alpha/beta hydrolase"/>
    <property type="match status" value="1"/>
</dbReference>
<evidence type="ECO:0000313" key="3">
    <source>
        <dbReference type="Proteomes" id="UP000596857"/>
    </source>
</evidence>
<dbReference type="Proteomes" id="UP000596857">
    <property type="component" value="Unassembled WGS sequence"/>
</dbReference>
<dbReference type="Pfam" id="PF12697">
    <property type="entry name" value="Abhydrolase_6"/>
    <property type="match status" value="1"/>
</dbReference>
<proteinExistence type="predicted"/>
<keyword evidence="3" id="KW-1185">Reference proteome</keyword>
<dbReference type="RefSeq" id="WP_171719300.1">
    <property type="nucleotide sequence ID" value="NZ_WHOB01000069.1"/>
</dbReference>
<organism evidence="2 3">
    <name type="scientific">Paenibacillus phytohabitans</name>
    <dbReference type="NCBI Taxonomy" id="2654978"/>
    <lineage>
        <taxon>Bacteria</taxon>
        <taxon>Bacillati</taxon>
        <taxon>Bacillota</taxon>
        <taxon>Bacilli</taxon>
        <taxon>Bacillales</taxon>
        <taxon>Paenibacillaceae</taxon>
        <taxon>Paenibacillus</taxon>
    </lineage>
</organism>
<protein>
    <submittedName>
        <fullName evidence="2">Alpha/beta fold hydrolase</fullName>
    </submittedName>
</protein>
<dbReference type="PANTHER" id="PTHR43433:SF5">
    <property type="entry name" value="AB HYDROLASE-1 DOMAIN-CONTAINING PROTEIN"/>
    <property type="match status" value="1"/>
</dbReference>
<keyword evidence="2" id="KW-0378">Hydrolase</keyword>
<gene>
    <name evidence="2" type="ORF">GC101_23745</name>
</gene>
<dbReference type="InterPro" id="IPR050471">
    <property type="entry name" value="AB_hydrolase"/>
</dbReference>
<dbReference type="PANTHER" id="PTHR43433">
    <property type="entry name" value="HYDROLASE, ALPHA/BETA FOLD FAMILY PROTEIN"/>
    <property type="match status" value="1"/>
</dbReference>
<dbReference type="SUPFAM" id="SSF53474">
    <property type="entry name" value="alpha/beta-Hydrolases"/>
    <property type="match status" value="1"/>
</dbReference>
<name>A0ABX1YNJ1_9BACL</name>
<accession>A0ABX1YNJ1</accession>
<evidence type="ECO:0000313" key="2">
    <source>
        <dbReference type="EMBL" id="NOU81879.1"/>
    </source>
</evidence>
<dbReference type="InterPro" id="IPR029058">
    <property type="entry name" value="AB_hydrolase_fold"/>
</dbReference>
<dbReference type="InterPro" id="IPR000073">
    <property type="entry name" value="AB_hydrolase_1"/>
</dbReference>
<comment type="caution">
    <text evidence="2">The sequence shown here is derived from an EMBL/GenBank/DDBJ whole genome shotgun (WGS) entry which is preliminary data.</text>
</comment>